<evidence type="ECO:0000256" key="2">
    <source>
        <dbReference type="ARBA" id="ARBA00023125"/>
    </source>
</evidence>
<dbReference type="SMART" id="SM00347">
    <property type="entry name" value="HTH_MARR"/>
    <property type="match status" value="1"/>
</dbReference>
<dbReference type="SUPFAM" id="SSF46785">
    <property type="entry name" value="Winged helix' DNA-binding domain"/>
    <property type="match status" value="1"/>
</dbReference>
<feature type="region of interest" description="Disordered" evidence="4">
    <location>
        <begin position="145"/>
        <end position="173"/>
    </location>
</feature>
<dbReference type="Proteomes" id="UP000644548">
    <property type="component" value="Unassembled WGS sequence"/>
</dbReference>
<evidence type="ECO:0000256" key="4">
    <source>
        <dbReference type="SAM" id="MobiDB-lite"/>
    </source>
</evidence>
<dbReference type="InterPro" id="IPR000835">
    <property type="entry name" value="HTH_MarR-typ"/>
</dbReference>
<dbReference type="InterPro" id="IPR036390">
    <property type="entry name" value="WH_DNA-bd_sf"/>
</dbReference>
<dbReference type="PANTHER" id="PTHR42756:SF1">
    <property type="entry name" value="TRANSCRIPTIONAL REPRESSOR OF EMRAB OPERON"/>
    <property type="match status" value="1"/>
</dbReference>
<accession>A0ABQ2RXZ2</accession>
<evidence type="ECO:0000313" key="7">
    <source>
        <dbReference type="Proteomes" id="UP000644548"/>
    </source>
</evidence>
<dbReference type="EMBL" id="BMQN01000001">
    <property type="protein sequence ID" value="GGR79561.1"/>
    <property type="molecule type" value="Genomic_DNA"/>
</dbReference>
<dbReference type="PRINTS" id="PR00598">
    <property type="entry name" value="HTHMARR"/>
</dbReference>
<evidence type="ECO:0000313" key="6">
    <source>
        <dbReference type="EMBL" id="GGR79561.1"/>
    </source>
</evidence>
<keyword evidence="1" id="KW-0805">Transcription regulation</keyword>
<keyword evidence="2" id="KW-0238">DNA-binding</keyword>
<dbReference type="Pfam" id="PF01047">
    <property type="entry name" value="MarR"/>
    <property type="match status" value="1"/>
</dbReference>
<dbReference type="Gene3D" id="1.10.10.10">
    <property type="entry name" value="Winged helix-like DNA-binding domain superfamily/Winged helix DNA-binding domain"/>
    <property type="match status" value="1"/>
</dbReference>
<dbReference type="RefSeq" id="WP_189071390.1">
    <property type="nucleotide sequence ID" value="NZ_BMQN01000001.1"/>
</dbReference>
<dbReference type="InterPro" id="IPR036388">
    <property type="entry name" value="WH-like_DNA-bd_sf"/>
</dbReference>
<keyword evidence="7" id="KW-1185">Reference proteome</keyword>
<name>A0ABQ2RXZ2_9DEIO</name>
<protein>
    <submittedName>
        <fullName evidence="6">MarR family transcriptional regulator</fullName>
    </submittedName>
</protein>
<evidence type="ECO:0000259" key="5">
    <source>
        <dbReference type="PROSITE" id="PS50995"/>
    </source>
</evidence>
<proteinExistence type="predicted"/>
<feature type="domain" description="HTH marR-type" evidence="5">
    <location>
        <begin position="14"/>
        <end position="146"/>
    </location>
</feature>
<sequence>MPNRYAGSPEDRAALDAYVKLWRAAHAVEVNANRHLSDYNLTISQFGVLEAIYHLGALSQRQLADKILRSSGNLTMVIDNLERDGLVRRDRDELDRRVMRVSLTDMGRTLIEQVLPGHVQGIRAVFSSMSPEDLAHLSALTRQLGRALSDPAPQDPEQRRGRRARPGPASSSS</sequence>
<dbReference type="PROSITE" id="PS50995">
    <property type="entry name" value="HTH_MARR_2"/>
    <property type="match status" value="1"/>
</dbReference>
<evidence type="ECO:0000256" key="1">
    <source>
        <dbReference type="ARBA" id="ARBA00023015"/>
    </source>
</evidence>
<comment type="caution">
    <text evidence="6">The sequence shown here is derived from an EMBL/GenBank/DDBJ whole genome shotgun (WGS) entry which is preliminary data.</text>
</comment>
<keyword evidence="3" id="KW-0804">Transcription</keyword>
<evidence type="ECO:0000256" key="3">
    <source>
        <dbReference type="ARBA" id="ARBA00023163"/>
    </source>
</evidence>
<dbReference type="PANTHER" id="PTHR42756">
    <property type="entry name" value="TRANSCRIPTIONAL REGULATOR, MARR"/>
    <property type="match status" value="1"/>
</dbReference>
<reference evidence="7" key="1">
    <citation type="journal article" date="2019" name="Int. J. Syst. Evol. Microbiol.">
        <title>The Global Catalogue of Microorganisms (GCM) 10K type strain sequencing project: providing services to taxonomists for standard genome sequencing and annotation.</title>
        <authorList>
            <consortium name="The Broad Institute Genomics Platform"/>
            <consortium name="The Broad Institute Genome Sequencing Center for Infectious Disease"/>
            <person name="Wu L."/>
            <person name="Ma J."/>
        </authorList>
    </citation>
    <scope>NUCLEOTIDE SEQUENCE [LARGE SCALE GENOMIC DNA]</scope>
    <source>
        <strain evidence="7">JCM 31405</strain>
    </source>
</reference>
<gene>
    <name evidence="6" type="ORF">GCM10008960_02990</name>
</gene>
<organism evidence="6 7">
    <name type="scientific">Deinococcus sedimenti</name>
    <dbReference type="NCBI Taxonomy" id="1867090"/>
    <lineage>
        <taxon>Bacteria</taxon>
        <taxon>Thermotogati</taxon>
        <taxon>Deinococcota</taxon>
        <taxon>Deinococci</taxon>
        <taxon>Deinococcales</taxon>
        <taxon>Deinococcaceae</taxon>
        <taxon>Deinococcus</taxon>
    </lineage>
</organism>